<dbReference type="InterPro" id="IPR030974">
    <property type="entry name" value="Restrict_AAA"/>
</dbReference>
<dbReference type="SUPFAM" id="SSF52540">
    <property type="entry name" value="P-loop containing nucleoside triphosphate hydrolases"/>
    <property type="match status" value="1"/>
</dbReference>
<organism evidence="2 3">
    <name type="scientific">Granulicella mallensis (strain ATCC BAA-1857 / DSM 23137 / MP5ACTX8)</name>
    <dbReference type="NCBI Taxonomy" id="682795"/>
    <lineage>
        <taxon>Bacteria</taxon>
        <taxon>Pseudomonadati</taxon>
        <taxon>Acidobacteriota</taxon>
        <taxon>Terriglobia</taxon>
        <taxon>Terriglobales</taxon>
        <taxon>Acidobacteriaceae</taxon>
        <taxon>Granulicella</taxon>
    </lineage>
</organism>
<dbReference type="GO" id="GO:0016887">
    <property type="term" value="F:ATP hydrolysis activity"/>
    <property type="evidence" value="ECO:0007669"/>
    <property type="project" value="InterPro"/>
</dbReference>
<proteinExistence type="predicted"/>
<dbReference type="Proteomes" id="UP000007113">
    <property type="component" value="Chromosome"/>
</dbReference>
<dbReference type="STRING" id="682795.AciX8_3173"/>
<reference evidence="2 3" key="1">
    <citation type="submission" date="2011-11" db="EMBL/GenBank/DDBJ databases">
        <title>Complete sequence of Granulicella mallensis MP5ACTX8.</title>
        <authorList>
            <consortium name="US DOE Joint Genome Institute"/>
            <person name="Lucas S."/>
            <person name="Copeland A."/>
            <person name="Lapidus A."/>
            <person name="Cheng J.-F."/>
            <person name="Goodwin L."/>
            <person name="Pitluck S."/>
            <person name="Peters L."/>
            <person name="Lu M."/>
            <person name="Detter J.C."/>
            <person name="Han C."/>
            <person name="Tapia R."/>
            <person name="Land M."/>
            <person name="Hauser L."/>
            <person name="Kyrpides N."/>
            <person name="Ivanova N."/>
            <person name="Mikhailova N."/>
            <person name="Pagani I."/>
            <person name="Rawat S."/>
            <person name="Mannisto M."/>
            <person name="Haggblom M."/>
            <person name="Woyke T."/>
        </authorList>
    </citation>
    <scope>NUCLEOTIDE SEQUENCE [LARGE SCALE GENOMIC DNA]</scope>
    <source>
        <strain evidence="3">ATCC BAA-1857 / DSM 23137 / MP5ACTX8</strain>
    </source>
</reference>
<dbReference type="GO" id="GO:0006302">
    <property type="term" value="P:double-strand break repair"/>
    <property type="evidence" value="ECO:0007669"/>
    <property type="project" value="TreeGrafter"/>
</dbReference>
<dbReference type="OrthoDB" id="9801813at2"/>
<dbReference type="PANTHER" id="PTHR32182">
    <property type="entry name" value="DNA REPLICATION AND REPAIR PROTEIN RECF"/>
    <property type="match status" value="1"/>
</dbReference>
<dbReference type="KEGG" id="gma:AciX8_3173"/>
<dbReference type="NCBIfam" id="TIGR04435">
    <property type="entry name" value="restrict_AAA_1"/>
    <property type="match status" value="1"/>
</dbReference>
<sequence length="603" mass="69324">MKLLRLKLGVDFRSLSAGFEINFLREWAWNEDRCFGFHPYCLAGRNGSGKSNVLEALAAIFYHIECIYLDYRPDGFEFDPESSSEGFRAESATPDAFELEYLIPNNRIVPRDPWPKEDDWPVFHIRITKQEGERPVIHWLNKLISTGEVTETELTRTEVKAYLPTYVLGYSSGHNEVLSLPFFKMRFVQFDEYCDHLVKDVPYDGKPEGRLIYLDEQFSQAILICHFLFPNDAILRVFEKEMGLKGIQRFRIIIRKFHRLPIAEERLSSMSLEEKKDKSKTTVELTSKLSGYYNDKDALQFGLIDKLIRCSTAFYDSENDSSNGEGGDLYLDYWVNEATKKAFQFHFSERVEDSDELSSAKSALNLFQSFQTLLMLNQYKVDIETKAELYKSGSLYVNETISTPASHERIMRFKEGSLIKEGIPQTIYIKALSDGEHQLLHTIGLCLLFRHESALFLLDEPETHLNPDWRASYISTLRAALEADSATKNVMREVLLTSHSPFIISDCRQDNVLVFEKRPDGKVDWDFAKFNTFGASANAITIRVFGRRETIGDYALDKLKELRQRLQGDESPDALIAEAGKELGDSVEKVLFINQAFDKKEAE</sequence>
<dbReference type="EMBL" id="CP003130">
    <property type="protein sequence ID" value="AEU37474.1"/>
    <property type="molecule type" value="Genomic_DNA"/>
</dbReference>
<dbReference type="AlphaFoldDB" id="G8NT44"/>
<dbReference type="GO" id="GO:0005524">
    <property type="term" value="F:ATP binding"/>
    <property type="evidence" value="ECO:0007669"/>
    <property type="project" value="InterPro"/>
</dbReference>
<dbReference type="HOGENOM" id="CLU_034640_0_0_0"/>
<keyword evidence="3" id="KW-1185">Reference proteome</keyword>
<protein>
    <recommendedName>
        <fullName evidence="1">ATPase AAA-type core domain-containing protein</fullName>
    </recommendedName>
</protein>
<dbReference type="PANTHER" id="PTHR32182:SF25">
    <property type="entry name" value="SLR1056 PROTEIN"/>
    <property type="match status" value="1"/>
</dbReference>
<dbReference type="InterPro" id="IPR003959">
    <property type="entry name" value="ATPase_AAA_core"/>
</dbReference>
<name>G8NT44_GRAMM</name>
<dbReference type="Gene3D" id="3.40.50.300">
    <property type="entry name" value="P-loop containing nucleotide triphosphate hydrolases"/>
    <property type="match status" value="1"/>
</dbReference>
<accession>G8NT44</accession>
<dbReference type="GO" id="GO:0000731">
    <property type="term" value="P:DNA synthesis involved in DNA repair"/>
    <property type="evidence" value="ECO:0007669"/>
    <property type="project" value="TreeGrafter"/>
</dbReference>
<dbReference type="RefSeq" id="WP_014266350.1">
    <property type="nucleotide sequence ID" value="NC_016631.1"/>
</dbReference>
<dbReference type="Pfam" id="PF13304">
    <property type="entry name" value="AAA_21"/>
    <property type="match status" value="1"/>
</dbReference>
<feature type="domain" description="ATPase AAA-type core" evidence="1">
    <location>
        <begin position="426"/>
        <end position="505"/>
    </location>
</feature>
<dbReference type="InterPro" id="IPR027417">
    <property type="entry name" value="P-loop_NTPase"/>
</dbReference>
<evidence type="ECO:0000259" key="1">
    <source>
        <dbReference type="Pfam" id="PF13304"/>
    </source>
</evidence>
<evidence type="ECO:0000313" key="2">
    <source>
        <dbReference type="EMBL" id="AEU37474.1"/>
    </source>
</evidence>
<evidence type="ECO:0000313" key="3">
    <source>
        <dbReference type="Proteomes" id="UP000007113"/>
    </source>
</evidence>
<dbReference type="eggNOG" id="COG1131">
    <property type="taxonomic scope" value="Bacteria"/>
</dbReference>
<gene>
    <name evidence="2" type="ordered locus">AciX8_3173</name>
</gene>